<feature type="domain" description="ABC transmembrane type-1" evidence="8">
    <location>
        <begin position="94"/>
        <end position="291"/>
    </location>
</feature>
<reference evidence="9" key="1">
    <citation type="journal article" date="2014" name="Int. J. Syst. Evol. Microbiol.">
        <title>Complete genome sequence of Corynebacterium casei LMG S-19264T (=DSM 44701T), isolated from a smear-ripened cheese.</title>
        <authorList>
            <consortium name="US DOE Joint Genome Institute (JGI-PGF)"/>
            <person name="Walter F."/>
            <person name="Albersmeier A."/>
            <person name="Kalinowski J."/>
            <person name="Ruckert C."/>
        </authorList>
    </citation>
    <scope>NUCLEOTIDE SEQUENCE</scope>
    <source>
        <strain evidence="9">CGMCC 1.15320</strain>
    </source>
</reference>
<dbReference type="PANTHER" id="PTHR43163:SF6">
    <property type="entry name" value="DIPEPTIDE TRANSPORT SYSTEM PERMEASE PROTEIN DPPB-RELATED"/>
    <property type="match status" value="1"/>
</dbReference>
<proteinExistence type="inferred from homology"/>
<evidence type="ECO:0000313" key="10">
    <source>
        <dbReference type="Proteomes" id="UP000636264"/>
    </source>
</evidence>
<feature type="transmembrane region" description="Helical" evidence="7">
    <location>
        <begin position="226"/>
        <end position="252"/>
    </location>
</feature>
<feature type="transmembrane region" description="Helical" evidence="7">
    <location>
        <begin position="168"/>
        <end position="187"/>
    </location>
</feature>
<comment type="similarity">
    <text evidence="7">Belongs to the binding-protein-dependent transport system permease family.</text>
</comment>
<evidence type="ECO:0000259" key="8">
    <source>
        <dbReference type="PROSITE" id="PS50928"/>
    </source>
</evidence>
<evidence type="ECO:0000256" key="7">
    <source>
        <dbReference type="RuleBase" id="RU363032"/>
    </source>
</evidence>
<dbReference type="SUPFAM" id="SSF161098">
    <property type="entry name" value="MetI-like"/>
    <property type="match status" value="1"/>
</dbReference>
<keyword evidence="6 7" id="KW-0472">Membrane</keyword>
<dbReference type="Gene3D" id="1.10.3720.10">
    <property type="entry name" value="MetI-like"/>
    <property type="match status" value="1"/>
</dbReference>
<evidence type="ECO:0000256" key="4">
    <source>
        <dbReference type="ARBA" id="ARBA00022692"/>
    </source>
</evidence>
<feature type="transmembrane region" description="Helical" evidence="7">
    <location>
        <begin position="98"/>
        <end position="121"/>
    </location>
</feature>
<dbReference type="InterPro" id="IPR045621">
    <property type="entry name" value="BPD_transp_1_N"/>
</dbReference>
<reference evidence="9" key="2">
    <citation type="submission" date="2020-09" db="EMBL/GenBank/DDBJ databases">
        <authorList>
            <person name="Sun Q."/>
            <person name="Zhou Y."/>
        </authorList>
    </citation>
    <scope>NUCLEOTIDE SEQUENCE</scope>
    <source>
        <strain evidence="9">CGMCC 1.15320</strain>
    </source>
</reference>
<feature type="transmembrane region" description="Helical" evidence="7">
    <location>
        <begin position="133"/>
        <end position="156"/>
    </location>
</feature>
<evidence type="ECO:0000256" key="5">
    <source>
        <dbReference type="ARBA" id="ARBA00022989"/>
    </source>
</evidence>
<comment type="subcellular location">
    <subcellularLocation>
        <location evidence="1 7">Cell membrane</location>
        <topology evidence="1 7">Multi-pass membrane protein</topology>
    </subcellularLocation>
</comment>
<keyword evidence="10" id="KW-1185">Reference proteome</keyword>
<dbReference type="GO" id="GO:0055085">
    <property type="term" value="P:transmembrane transport"/>
    <property type="evidence" value="ECO:0007669"/>
    <property type="project" value="InterPro"/>
</dbReference>
<dbReference type="Proteomes" id="UP000636264">
    <property type="component" value="Unassembled WGS sequence"/>
</dbReference>
<dbReference type="PANTHER" id="PTHR43163">
    <property type="entry name" value="DIPEPTIDE TRANSPORT SYSTEM PERMEASE PROTEIN DPPB-RELATED"/>
    <property type="match status" value="1"/>
</dbReference>
<dbReference type="Pfam" id="PF19300">
    <property type="entry name" value="BPD_transp_1_N"/>
    <property type="match status" value="1"/>
</dbReference>
<dbReference type="InterPro" id="IPR000515">
    <property type="entry name" value="MetI-like"/>
</dbReference>
<organism evidence="9 10">
    <name type="scientific">Nitratireductor aestuarii</name>
    <dbReference type="NCBI Taxonomy" id="1735103"/>
    <lineage>
        <taxon>Bacteria</taxon>
        <taxon>Pseudomonadati</taxon>
        <taxon>Pseudomonadota</taxon>
        <taxon>Alphaproteobacteria</taxon>
        <taxon>Hyphomicrobiales</taxon>
        <taxon>Phyllobacteriaceae</taxon>
        <taxon>Nitratireductor</taxon>
    </lineage>
</organism>
<dbReference type="Pfam" id="PF00528">
    <property type="entry name" value="BPD_transp_1"/>
    <property type="match status" value="1"/>
</dbReference>
<feature type="transmembrane region" description="Helical" evidence="7">
    <location>
        <begin position="272"/>
        <end position="297"/>
    </location>
</feature>
<keyword evidence="4 7" id="KW-0812">Transmembrane</keyword>
<dbReference type="EMBL" id="BMIF01000005">
    <property type="protein sequence ID" value="GGA65995.1"/>
    <property type="molecule type" value="Genomic_DNA"/>
</dbReference>
<sequence length="307" mass="33443">MLTYLVRRATMAVVVMMIVSVICFVLSNVAYDPAVGIAGAQATDEDVALIRKTYGFDRPLVVRFVEYLGNIATGDLGTSYLSKRPVIEMILERLPVTALLAVLSMALALLIALPLGSAAALWPNTIIDRFVQLLAVAGQAIPNFWAGLLLIVVFGVQLRWLPISGSTTYAHFVMPAITLGTFAMPPLMRLVRAGMIEVLASDYIRTARAMGIRPFQLTFKYALKNAVLPVISLSAVQLGFMLGGSIVVESIFALNGVGYLAWQSMTRSDMPVIQAIVLMISMIYIVLTLLADLLNAYMDPRLRGSRK</sequence>
<evidence type="ECO:0000256" key="2">
    <source>
        <dbReference type="ARBA" id="ARBA00022448"/>
    </source>
</evidence>
<evidence type="ECO:0000256" key="6">
    <source>
        <dbReference type="ARBA" id="ARBA00023136"/>
    </source>
</evidence>
<evidence type="ECO:0000313" key="9">
    <source>
        <dbReference type="EMBL" id="GGA65995.1"/>
    </source>
</evidence>
<keyword evidence="5 7" id="KW-1133">Transmembrane helix</keyword>
<evidence type="ECO:0000256" key="3">
    <source>
        <dbReference type="ARBA" id="ARBA00022475"/>
    </source>
</evidence>
<dbReference type="GO" id="GO:0005886">
    <property type="term" value="C:plasma membrane"/>
    <property type="evidence" value="ECO:0007669"/>
    <property type="project" value="UniProtKB-SubCell"/>
</dbReference>
<dbReference type="InterPro" id="IPR035906">
    <property type="entry name" value="MetI-like_sf"/>
</dbReference>
<dbReference type="CDD" id="cd06261">
    <property type="entry name" value="TM_PBP2"/>
    <property type="match status" value="1"/>
</dbReference>
<dbReference type="RefSeq" id="WP_188720904.1">
    <property type="nucleotide sequence ID" value="NZ_BMIF01000005.1"/>
</dbReference>
<feature type="transmembrane region" description="Helical" evidence="7">
    <location>
        <begin position="12"/>
        <end position="31"/>
    </location>
</feature>
<comment type="caution">
    <text evidence="9">The sequence shown here is derived from an EMBL/GenBank/DDBJ whole genome shotgun (WGS) entry which is preliminary data.</text>
</comment>
<dbReference type="AlphaFoldDB" id="A0A916RT00"/>
<protein>
    <submittedName>
        <fullName evidence="9">Peptide ABC transporter permease</fullName>
    </submittedName>
</protein>
<keyword evidence="2 7" id="KW-0813">Transport</keyword>
<name>A0A916RT00_9HYPH</name>
<accession>A0A916RT00</accession>
<evidence type="ECO:0000256" key="1">
    <source>
        <dbReference type="ARBA" id="ARBA00004651"/>
    </source>
</evidence>
<dbReference type="PROSITE" id="PS50928">
    <property type="entry name" value="ABC_TM1"/>
    <property type="match status" value="1"/>
</dbReference>
<keyword evidence="3" id="KW-1003">Cell membrane</keyword>
<gene>
    <name evidence="9" type="primary">appB</name>
    <name evidence="9" type="ORF">GCM10011385_19880</name>
</gene>